<keyword evidence="2" id="KW-0812">Transmembrane</keyword>
<dbReference type="Pfam" id="PF15938">
    <property type="entry name" value="DUF4750"/>
    <property type="match status" value="1"/>
</dbReference>
<proteinExistence type="predicted"/>
<keyword evidence="2" id="KW-1133">Transmembrane helix</keyword>
<keyword evidence="4" id="KW-1185">Reference proteome</keyword>
<feature type="region of interest" description="Disordered" evidence="1">
    <location>
        <begin position="45"/>
        <end position="85"/>
    </location>
</feature>
<sequence length="85" mass="9705">MWHKFCIYDFVFFFTVSPPLSSGWYVVWQLFLSKFKFLRELLGDASSPSQAEPQPSESRVERTAGGVSTRTRPRTSRQSVAAPES</sequence>
<dbReference type="PANTHER" id="PTHR36877">
    <property type="entry name" value="SMALL INTEGRAL MEMBRANE PROTEIN 13"/>
    <property type="match status" value="1"/>
</dbReference>
<dbReference type="PANTHER" id="PTHR36877:SF1">
    <property type="entry name" value="SMALL INTEGRAL MEMBRANE PROTEIN 13"/>
    <property type="match status" value="1"/>
</dbReference>
<protein>
    <submittedName>
        <fullName evidence="3">Small integral membrane protein 13</fullName>
    </submittedName>
</protein>
<evidence type="ECO:0000313" key="4">
    <source>
        <dbReference type="Proteomes" id="UP000694680"/>
    </source>
</evidence>
<dbReference type="InterPro" id="IPR031851">
    <property type="entry name" value="DUF4750"/>
</dbReference>
<dbReference type="AlphaFoldDB" id="A0A8C5G2B9"/>
<dbReference type="Proteomes" id="UP000694680">
    <property type="component" value="Chromosome 11"/>
</dbReference>
<evidence type="ECO:0000256" key="2">
    <source>
        <dbReference type="SAM" id="Phobius"/>
    </source>
</evidence>
<name>A0A8C5G2B9_GOUWI</name>
<evidence type="ECO:0000313" key="3">
    <source>
        <dbReference type="Ensembl" id="ENSGWIP00000008983.1"/>
    </source>
</evidence>
<reference evidence="3" key="1">
    <citation type="submission" date="2020-06" db="EMBL/GenBank/DDBJ databases">
        <authorList>
            <consortium name="Wellcome Sanger Institute Data Sharing"/>
        </authorList>
    </citation>
    <scope>NUCLEOTIDE SEQUENCE [LARGE SCALE GENOMIC DNA]</scope>
</reference>
<dbReference type="Ensembl" id="ENSGWIT00000010027.1">
    <property type="protein sequence ID" value="ENSGWIP00000008983.1"/>
    <property type="gene ID" value="ENSGWIG00000005358.1"/>
</dbReference>
<accession>A0A8C5G2B9</accession>
<keyword evidence="2" id="KW-0472">Membrane</keyword>
<feature type="compositionally biased region" description="Low complexity" evidence="1">
    <location>
        <begin position="45"/>
        <end position="57"/>
    </location>
</feature>
<evidence type="ECO:0000256" key="1">
    <source>
        <dbReference type="SAM" id="MobiDB-lite"/>
    </source>
</evidence>
<reference evidence="3" key="2">
    <citation type="submission" date="2025-08" db="UniProtKB">
        <authorList>
            <consortium name="Ensembl"/>
        </authorList>
    </citation>
    <scope>IDENTIFICATION</scope>
</reference>
<feature type="transmembrane region" description="Helical" evidence="2">
    <location>
        <begin position="12"/>
        <end position="32"/>
    </location>
</feature>
<reference evidence="3" key="3">
    <citation type="submission" date="2025-09" db="UniProtKB">
        <authorList>
            <consortium name="Ensembl"/>
        </authorList>
    </citation>
    <scope>IDENTIFICATION</scope>
</reference>
<organism evidence="3 4">
    <name type="scientific">Gouania willdenowi</name>
    <name type="common">Blunt-snouted clingfish</name>
    <name type="synonym">Lepadogaster willdenowi</name>
    <dbReference type="NCBI Taxonomy" id="441366"/>
    <lineage>
        <taxon>Eukaryota</taxon>
        <taxon>Metazoa</taxon>
        <taxon>Chordata</taxon>
        <taxon>Craniata</taxon>
        <taxon>Vertebrata</taxon>
        <taxon>Euteleostomi</taxon>
        <taxon>Actinopterygii</taxon>
        <taxon>Neopterygii</taxon>
        <taxon>Teleostei</taxon>
        <taxon>Neoteleostei</taxon>
        <taxon>Acanthomorphata</taxon>
        <taxon>Ovalentaria</taxon>
        <taxon>Blenniimorphae</taxon>
        <taxon>Blenniiformes</taxon>
        <taxon>Gobiesocoidei</taxon>
        <taxon>Gobiesocidae</taxon>
        <taxon>Gobiesocinae</taxon>
        <taxon>Gouania</taxon>
    </lineage>
</organism>